<keyword evidence="2" id="KW-0812">Transmembrane</keyword>
<keyword evidence="4" id="KW-1185">Reference proteome</keyword>
<feature type="compositionally biased region" description="Low complexity" evidence="1">
    <location>
        <begin position="79"/>
        <end position="95"/>
    </location>
</feature>
<feature type="region of interest" description="Disordered" evidence="1">
    <location>
        <begin position="51"/>
        <end position="145"/>
    </location>
</feature>
<reference evidence="3 4" key="1">
    <citation type="submission" date="2024-10" db="EMBL/GenBank/DDBJ databases">
        <title>The Natural Products Discovery Center: Release of the First 8490 Sequenced Strains for Exploring Actinobacteria Biosynthetic Diversity.</title>
        <authorList>
            <person name="Kalkreuter E."/>
            <person name="Kautsar S.A."/>
            <person name="Yang D."/>
            <person name="Bader C.D."/>
            <person name="Teijaro C.N."/>
            <person name="Fluegel L."/>
            <person name="Davis C.M."/>
            <person name="Simpson J.R."/>
            <person name="Lauterbach L."/>
            <person name="Steele A.D."/>
            <person name="Gui C."/>
            <person name="Meng S."/>
            <person name="Li G."/>
            <person name="Viehrig K."/>
            <person name="Ye F."/>
            <person name="Su P."/>
            <person name="Kiefer A.F."/>
            <person name="Nichols A."/>
            <person name="Cepeda A.J."/>
            <person name="Yan W."/>
            <person name="Fan B."/>
            <person name="Jiang Y."/>
            <person name="Adhikari A."/>
            <person name="Zheng C.-J."/>
            <person name="Schuster L."/>
            <person name="Cowan T.M."/>
            <person name="Smanski M.J."/>
            <person name="Chevrette M.G."/>
            <person name="De Carvalho L.P.S."/>
            <person name="Shen B."/>
        </authorList>
    </citation>
    <scope>NUCLEOTIDE SEQUENCE [LARGE SCALE GENOMIC DNA]</scope>
    <source>
        <strain evidence="3 4">NPDC000140</strain>
    </source>
</reference>
<dbReference type="EMBL" id="JBIAZM010000005">
    <property type="protein sequence ID" value="MFF5201057.1"/>
    <property type="molecule type" value="Genomic_DNA"/>
</dbReference>
<comment type="caution">
    <text evidence="3">The sequence shown here is derived from an EMBL/GenBank/DDBJ whole genome shotgun (WGS) entry which is preliminary data.</text>
</comment>
<evidence type="ECO:0000256" key="1">
    <source>
        <dbReference type="SAM" id="MobiDB-lite"/>
    </source>
</evidence>
<evidence type="ECO:0000256" key="2">
    <source>
        <dbReference type="SAM" id="Phobius"/>
    </source>
</evidence>
<evidence type="ECO:0000313" key="4">
    <source>
        <dbReference type="Proteomes" id="UP001602287"/>
    </source>
</evidence>
<organism evidence="3 4">
    <name type="scientific">Micromonospora parva</name>
    <dbReference type="NCBI Taxonomy" id="1464048"/>
    <lineage>
        <taxon>Bacteria</taxon>
        <taxon>Bacillati</taxon>
        <taxon>Actinomycetota</taxon>
        <taxon>Actinomycetes</taxon>
        <taxon>Micromonosporales</taxon>
        <taxon>Micromonosporaceae</taxon>
        <taxon>Micromonospora</taxon>
    </lineage>
</organism>
<proteinExistence type="predicted"/>
<gene>
    <name evidence="3" type="ORF">ACFY3B_15795</name>
</gene>
<evidence type="ECO:0000313" key="3">
    <source>
        <dbReference type="EMBL" id="MFF5201057.1"/>
    </source>
</evidence>
<dbReference type="RefSeq" id="WP_387220632.1">
    <property type="nucleotide sequence ID" value="NZ_JBIAZM010000005.1"/>
</dbReference>
<sequence length="145" mass="14976">MHNQPGTAPPVFVDGTGRRRRLTVIVGTAMGLGLLTSLALIVAGLFLDTSVPLPGWSDDSRGTRPVEAGVDEINQPRVATSPSPSPLTRTSAPLPRVTRTAGDRSPTPAGATADVTGAPSATDRPGRGDEHRNTAKPSRSPGKPQ</sequence>
<feature type="compositionally biased region" description="Basic and acidic residues" evidence="1">
    <location>
        <begin position="124"/>
        <end position="133"/>
    </location>
</feature>
<keyword evidence="2" id="KW-0472">Membrane</keyword>
<accession>A0ABW6VX28</accession>
<keyword evidence="2" id="KW-1133">Transmembrane helix</keyword>
<protein>
    <submittedName>
        <fullName evidence="3">Uncharacterized protein</fullName>
    </submittedName>
</protein>
<dbReference type="Proteomes" id="UP001602287">
    <property type="component" value="Unassembled WGS sequence"/>
</dbReference>
<feature type="transmembrane region" description="Helical" evidence="2">
    <location>
        <begin position="22"/>
        <end position="47"/>
    </location>
</feature>
<name>A0ABW6VX28_9ACTN</name>